<dbReference type="InterPro" id="IPR014729">
    <property type="entry name" value="Rossmann-like_a/b/a_fold"/>
</dbReference>
<comment type="function">
    <text evidence="10">Component of the eukaryotic translation initiation factor 3 (eIF-3) complex, which is involved in protein synthesis of a specialized repertoire of mRNAs and, together with other initiation factors, stimulates binding of mRNA and methionyl-tRNAi to the 40S ribosome. The eIF-3 complex specifically targets and initiates translation of a subset of mRNAs involved in cell proliferation.</text>
</comment>
<dbReference type="Gene3D" id="1.25.10.10">
    <property type="entry name" value="Leucine-rich Repeat Variant"/>
    <property type="match status" value="1"/>
</dbReference>
<evidence type="ECO:0000259" key="13">
    <source>
        <dbReference type="PROSITE" id="PS50166"/>
    </source>
</evidence>
<keyword evidence="12" id="KW-0812">Transmembrane</keyword>
<feature type="compositionally biased region" description="Basic residues" evidence="11">
    <location>
        <begin position="1534"/>
        <end position="1544"/>
    </location>
</feature>
<dbReference type="SMART" id="SM00913">
    <property type="entry name" value="IBN_N"/>
    <property type="match status" value="1"/>
</dbReference>
<dbReference type="InterPro" id="IPR011989">
    <property type="entry name" value="ARM-like"/>
</dbReference>
<dbReference type="PANTHER" id="PTHR13242:SF0">
    <property type="entry name" value="EUKARYOTIC TRANSLATION INITIATION FACTOR 3 SUBUNIT L"/>
    <property type="match status" value="1"/>
</dbReference>
<dbReference type="PROSITE" id="PS50166">
    <property type="entry name" value="IMPORTIN_B_NT"/>
    <property type="match status" value="1"/>
</dbReference>
<evidence type="ECO:0000256" key="7">
    <source>
        <dbReference type="ARBA" id="ARBA00022917"/>
    </source>
</evidence>
<evidence type="ECO:0000256" key="5">
    <source>
        <dbReference type="ARBA" id="ARBA00022490"/>
    </source>
</evidence>
<dbReference type="GO" id="GO:0033290">
    <property type="term" value="C:eukaryotic 48S preinitiation complex"/>
    <property type="evidence" value="ECO:0007669"/>
    <property type="project" value="UniProtKB-UniRule"/>
</dbReference>
<feature type="compositionally biased region" description="Polar residues" evidence="11">
    <location>
        <begin position="1508"/>
        <end position="1520"/>
    </location>
</feature>
<dbReference type="InterPro" id="IPR019382">
    <property type="entry name" value="eIF3l"/>
</dbReference>
<keyword evidence="12" id="KW-0472">Membrane</keyword>
<evidence type="ECO:0000259" key="14">
    <source>
        <dbReference type="PROSITE" id="PS50250"/>
    </source>
</evidence>
<reference evidence="15 16" key="1">
    <citation type="journal article" date="2014" name="Genome Announc.">
        <title>Draft genome sequence of Sclerotinia borealis, a psychrophilic plant pathogenic fungus.</title>
        <authorList>
            <person name="Mardanov A.V."/>
            <person name="Beletsky A.V."/>
            <person name="Kadnikov V.V."/>
            <person name="Ignatov A.N."/>
            <person name="Ravin N.V."/>
        </authorList>
    </citation>
    <scope>NUCLEOTIDE SEQUENCE [LARGE SCALE GENOMIC DNA]</scope>
    <source>
        <strain evidence="16">F-4157</strain>
    </source>
</reference>
<evidence type="ECO:0000256" key="2">
    <source>
        <dbReference type="ARBA" id="ARBA00004496"/>
    </source>
</evidence>
<feature type="compositionally biased region" description="Low complexity" evidence="11">
    <location>
        <begin position="1460"/>
        <end position="1477"/>
    </location>
</feature>
<comment type="subcellular location">
    <subcellularLocation>
        <location evidence="2 10">Cytoplasm</location>
    </subcellularLocation>
    <subcellularLocation>
        <location evidence="1">Nucleus</location>
    </subcellularLocation>
</comment>
<evidence type="ECO:0000313" key="15">
    <source>
        <dbReference type="EMBL" id="ESZ93024.1"/>
    </source>
</evidence>
<dbReference type="Pfam" id="PF08506">
    <property type="entry name" value="Cse1"/>
    <property type="match status" value="1"/>
</dbReference>
<dbReference type="Pfam" id="PF10255">
    <property type="entry name" value="Paf67"/>
    <property type="match status" value="1"/>
</dbReference>
<keyword evidence="4" id="KW-0813">Transport</keyword>
<dbReference type="InterPro" id="IPR000717">
    <property type="entry name" value="PCI_dom"/>
</dbReference>
<dbReference type="Proteomes" id="UP000019487">
    <property type="component" value="Unassembled WGS sequence"/>
</dbReference>
<dbReference type="InterPro" id="IPR001494">
    <property type="entry name" value="Importin-beta_N"/>
</dbReference>
<evidence type="ECO:0000256" key="3">
    <source>
        <dbReference type="ARBA" id="ARBA00008669"/>
    </source>
</evidence>
<keyword evidence="7 10" id="KW-0648">Protein biosynthesis</keyword>
<dbReference type="InterPro" id="IPR013713">
    <property type="entry name" value="XPO2_central"/>
</dbReference>
<dbReference type="GO" id="GO:0005634">
    <property type="term" value="C:nucleus"/>
    <property type="evidence" value="ECO:0007669"/>
    <property type="project" value="UniProtKB-SubCell"/>
</dbReference>
<keyword evidence="6 10" id="KW-0396">Initiation factor</keyword>
<gene>
    <name evidence="15" type="ORF">SBOR_6595</name>
</gene>
<feature type="compositionally biased region" description="Acidic residues" evidence="11">
    <location>
        <begin position="1858"/>
        <end position="1871"/>
    </location>
</feature>
<dbReference type="Gene3D" id="3.40.50.620">
    <property type="entry name" value="HUPs"/>
    <property type="match status" value="1"/>
</dbReference>
<evidence type="ECO:0000256" key="9">
    <source>
        <dbReference type="ARBA" id="ARBA00023242"/>
    </source>
</evidence>
<keyword evidence="9" id="KW-0539">Nucleus</keyword>
<dbReference type="GO" id="GO:0003743">
    <property type="term" value="F:translation initiation factor activity"/>
    <property type="evidence" value="ECO:0007669"/>
    <property type="project" value="UniProtKB-UniRule"/>
</dbReference>
<comment type="caution">
    <text evidence="15">The sequence shown here is derived from an EMBL/GenBank/DDBJ whole genome shotgun (WGS) entry which is preliminary data.</text>
</comment>
<keyword evidence="16" id="KW-1185">Reference proteome</keyword>
<dbReference type="EMBL" id="AYSA01000344">
    <property type="protein sequence ID" value="ESZ93024.1"/>
    <property type="molecule type" value="Genomic_DNA"/>
</dbReference>
<sequence length="1930" mass="217186">MSSDIQTVAALLQATLDPRQHKQAEVALKVEQAKPGFSLLLLNIVAADTLPVNTRLSGALCFKNFIKYNYVDEERNYKLPQNEVFTIKTELIGLMVSVPNTIQAQLGEAISIIAESDFWDRWDTLVDDLVSRLTPDNAKINNGVLEVAHSIFKRWRPLFASDALYTEVNHVLSKFGQPFIQLLASTDQQIQANKDNKEVLKQHFETMNLLMKVFFDLSCQDLPPIFEDNIEDLSKLLHKYLTYENPLLATDDDSESGPLEFVKAGICEVSTLYMQKYEDVFGRLCEPFITSAWSLLTTIGPETKFDILVSKALHFLTAVASLDKHAQNFNNGDILSQVVEKVILPNVSLRETDIEQFEDEPIEYIRRDLEGSDADTRRRAATDFLRKLLEKFEPLVTEVVGRYIKHYLDQFSQNGSDHWKSKDTAVYLFSAIAAKGVITTGQGVKTTNPLVNVVDFFQQNIANDLLAETSVEPILKVDAIKFLYTFRSQLTKDQWKAAFEPLVKNLGSSNYVVYTYAAITVERVLFLTNDANQHLFGKEDVLPLSESLLDHLFHLIEKDAAPEKIQENEFLMRCVMRVLIVIKDGVVPIADNVLQHLIKITQVIGQNPSNPRFYYYHFEALGALIRWSAPSQPDKLENDLYPTFAGILSSDVQEFMPYVFQLFAALLEANPSTTLSDYYRNLITPILSPTLWESRGNVPALTRLLSAMIPKCAAELVANNQLEPILGIFQKLMAGKSRTELQSFDVLEALIISCNVSAIEQYFPTILNIMFTRLNSNPPEAFKRRFVRCYHLISSKDQQGLGADFFIKQSDAVQESVFVPLYLTIILPITQQFPRPLDRKIAVISLTKTLTDSQAFAVKYKKGWSKTCEALLKLLENPPLPVTMDDLAAEADVDDLSFGVGFTQLNTCKKVADDEWPEITDVKLWVGSYLRDANSRHDRAISGFVNERLNSEARSLLITEPAILILNSSAHLPTNQTFDDDSEENHSIMSAFQNGGIASRALDDNSDIEEEALANDYKEQVQYEGMEELEQVNSMSMAQQTDDIQSRLAAAAQPLDFSASLEVKFASYDNYCSLFHFILNSDGPVDLEPPSYYWAWDVIDEFIYQFNSFCSYRNRVARQGTNEEEIQILREAPNTWGCYSVLNVLYSLIQRSQINEQLAAMKRNEEPMAVAGDYGSKSLYRMLGYFSIIGLLRVHCLLGDFSLALKTLDDIELNKKAMFARVMAAHFTTYYYVGFSYMMMRRYADAIRMFSHILIYVSRTKNFQKNAQYDSISKKNDQMYALIAICVAFHPTRLDDTIHTALREKYGDQLLKLQRGGPESLPIFEELFRSACPKFISPTPPDFDNPELNVDPLEHHLSIFMDEVKTNMWSPTVKSYLRLYTTMDLKKLAGFLEVEPEKLRGWLLVNKQRSRQIRWTDNGLLDGEVVNSNDLDYAMQGDLIHISEAKVGPEQEFTMSAPTSPHAKSADSPSPKSPLSPNTSAPANADYFPSPKLGSITEHVQYEHPPTQRLNSISSVSFRGSSKGPRPLKEGIGKGKKPLTRPRLRGSSPPPPPKFQGKVSFDSIGSLSEPTERNTRSYTQNSKHEGYQYKRSSRTFMVGIDENSYSDIALQWMLEELVDDGDQIICLRVIDKDSKVITDRALEIKQYQQDARELLDTIQKKNDDNRAVSIVLEYAIGKVHTTFQKMIQIYEPAMLIVGTRGRSLGGFQGLVGNRNSFSKWCLQYSPIPVVVVRPTEKRLKKKQKRDADPARQSYSRILQESGVNGHETSIVASDLESATGPLIEAHAVAAALGLPAEFDPTLTPFTLEGSRPLKKIDSGKSEATSCTSGLDSRPQSPEMLMKSPRSAQLDSPIMSGDDYSDGEGDDDEGEFEVVPGHMLLGNADISQANPDIERKNKLHKMELEEAKALGRKSSTGSTESVDPEGGGENS</sequence>
<feature type="compositionally biased region" description="Polar residues" evidence="11">
    <location>
        <begin position="1821"/>
        <end position="1835"/>
    </location>
</feature>
<dbReference type="STRING" id="1432307.W9CDZ7"/>
<dbReference type="PANTHER" id="PTHR13242">
    <property type="entry name" value="EUKARYOTIC TRANSLATION INITIATION FACTOR 3"/>
    <property type="match status" value="1"/>
</dbReference>
<evidence type="ECO:0000256" key="10">
    <source>
        <dbReference type="HAMAP-Rule" id="MF_03011"/>
    </source>
</evidence>
<feature type="domain" description="PCI" evidence="14">
    <location>
        <begin position="1245"/>
        <end position="1439"/>
    </location>
</feature>
<evidence type="ECO:0000256" key="12">
    <source>
        <dbReference type="SAM" id="Phobius"/>
    </source>
</evidence>
<dbReference type="GO" id="GO:0001732">
    <property type="term" value="P:formation of cytoplasmic translation initiation complex"/>
    <property type="evidence" value="ECO:0007669"/>
    <property type="project" value="UniProtKB-UniRule"/>
</dbReference>
<dbReference type="FunFam" id="1.25.10.10:FF:000057">
    <property type="entry name" value="Exportin-2 isoform 1"/>
    <property type="match status" value="1"/>
</dbReference>
<evidence type="ECO:0000256" key="1">
    <source>
        <dbReference type="ARBA" id="ARBA00004123"/>
    </source>
</evidence>
<dbReference type="Pfam" id="PF03378">
    <property type="entry name" value="CAS_CSE1"/>
    <property type="match status" value="1"/>
</dbReference>
<dbReference type="HOGENOM" id="CLU_235211_0_0_1"/>
<dbReference type="SUPFAM" id="SSF48371">
    <property type="entry name" value="ARM repeat"/>
    <property type="match status" value="1"/>
</dbReference>
<evidence type="ECO:0000256" key="4">
    <source>
        <dbReference type="ARBA" id="ARBA00022448"/>
    </source>
</evidence>
<evidence type="ECO:0000256" key="6">
    <source>
        <dbReference type="ARBA" id="ARBA00022540"/>
    </source>
</evidence>
<evidence type="ECO:0000256" key="11">
    <source>
        <dbReference type="SAM" id="MobiDB-lite"/>
    </source>
</evidence>
<evidence type="ECO:0000256" key="8">
    <source>
        <dbReference type="ARBA" id="ARBA00022927"/>
    </source>
</evidence>
<dbReference type="GO" id="GO:0005852">
    <property type="term" value="C:eukaryotic translation initiation factor 3 complex"/>
    <property type="evidence" value="ECO:0007669"/>
    <property type="project" value="UniProtKB-UniRule"/>
</dbReference>
<comment type="similarity">
    <text evidence="3">Belongs to the XPO2/CSE1 family.</text>
</comment>
<dbReference type="Pfam" id="PF00582">
    <property type="entry name" value="Usp"/>
    <property type="match status" value="1"/>
</dbReference>
<protein>
    <recommendedName>
        <fullName evidence="10">Eukaryotic translation initiation factor 3 subunit L</fullName>
        <shortName evidence="10">eIF3l</shortName>
    </recommendedName>
</protein>
<dbReference type="CDD" id="cd23659">
    <property type="entry name" value="USP_At3g01520-like"/>
    <property type="match status" value="1"/>
</dbReference>
<dbReference type="OrthoDB" id="3268246at2759"/>
<dbReference type="GO" id="GO:0016282">
    <property type="term" value="C:eukaryotic 43S preinitiation complex"/>
    <property type="evidence" value="ECO:0007669"/>
    <property type="project" value="UniProtKB-UniRule"/>
</dbReference>
<comment type="subunit">
    <text evidence="10">Component of the eukaryotic translation initiation factor 3 (eIF-3) complex.</text>
</comment>
<feature type="region of interest" description="Disordered" evidence="11">
    <location>
        <begin position="1803"/>
        <end position="1871"/>
    </location>
</feature>
<feature type="region of interest" description="Disordered" evidence="11">
    <location>
        <begin position="1453"/>
        <end position="1492"/>
    </location>
</feature>
<feature type="domain" description="Importin N-terminal" evidence="13">
    <location>
        <begin position="24"/>
        <end position="97"/>
    </location>
</feature>
<dbReference type="InterPro" id="IPR005043">
    <property type="entry name" value="XPO2_C"/>
</dbReference>
<name>W9CDZ7_SCLBF</name>
<evidence type="ECO:0000313" key="16">
    <source>
        <dbReference type="Proteomes" id="UP000019487"/>
    </source>
</evidence>
<dbReference type="SUPFAM" id="SSF52402">
    <property type="entry name" value="Adenine nucleotide alpha hydrolases-like"/>
    <property type="match status" value="1"/>
</dbReference>
<accession>W9CDZ7</accession>
<keyword evidence="12" id="KW-1133">Transmembrane helix</keyword>
<feature type="compositionally biased region" description="Basic and acidic residues" evidence="11">
    <location>
        <begin position="1896"/>
        <end position="1908"/>
    </location>
</feature>
<dbReference type="InterPro" id="IPR016024">
    <property type="entry name" value="ARM-type_fold"/>
</dbReference>
<organism evidence="15 16">
    <name type="scientific">Sclerotinia borealis (strain F-4128)</name>
    <dbReference type="NCBI Taxonomy" id="1432307"/>
    <lineage>
        <taxon>Eukaryota</taxon>
        <taxon>Fungi</taxon>
        <taxon>Dikarya</taxon>
        <taxon>Ascomycota</taxon>
        <taxon>Pezizomycotina</taxon>
        <taxon>Leotiomycetes</taxon>
        <taxon>Helotiales</taxon>
        <taxon>Sclerotiniaceae</taxon>
        <taxon>Sclerotinia</taxon>
    </lineage>
</organism>
<feature type="transmembrane region" description="Helical" evidence="12">
    <location>
        <begin position="1217"/>
        <end position="1240"/>
    </location>
</feature>
<feature type="region of interest" description="Disordered" evidence="11">
    <location>
        <begin position="1738"/>
        <end position="1759"/>
    </location>
</feature>
<dbReference type="InterPro" id="IPR006016">
    <property type="entry name" value="UspA"/>
</dbReference>
<dbReference type="GO" id="GO:0006886">
    <property type="term" value="P:intracellular protein transport"/>
    <property type="evidence" value="ECO:0007669"/>
    <property type="project" value="InterPro"/>
</dbReference>
<keyword evidence="8" id="KW-0653">Protein transport</keyword>
<feature type="transmembrane region" description="Helical" evidence="12">
    <location>
        <begin position="1182"/>
        <end position="1205"/>
    </location>
</feature>
<proteinExistence type="inferred from homology"/>
<keyword evidence="5 10" id="KW-0963">Cytoplasm</keyword>
<dbReference type="HAMAP" id="MF_03011">
    <property type="entry name" value="eIF3l"/>
    <property type="match status" value="1"/>
</dbReference>
<dbReference type="Pfam" id="PF03810">
    <property type="entry name" value="IBN_N"/>
    <property type="match status" value="1"/>
</dbReference>
<comment type="similarity">
    <text evidence="10">Belongs to the eIF-3 subunit L family.</text>
</comment>
<feature type="region of interest" description="Disordered" evidence="11">
    <location>
        <begin position="1505"/>
        <end position="1586"/>
    </location>
</feature>
<dbReference type="PROSITE" id="PS50250">
    <property type="entry name" value="PCI"/>
    <property type="match status" value="1"/>
</dbReference>
<dbReference type="GO" id="GO:0031267">
    <property type="term" value="F:small GTPase binding"/>
    <property type="evidence" value="ECO:0007669"/>
    <property type="project" value="InterPro"/>
</dbReference>
<feature type="region of interest" description="Disordered" evidence="11">
    <location>
        <begin position="1896"/>
        <end position="1930"/>
    </location>
</feature>